<protein>
    <submittedName>
        <fullName evidence="2 4">NADPH-dependent FMN reductase</fullName>
    </submittedName>
</protein>
<dbReference type="SUPFAM" id="SSF52218">
    <property type="entry name" value="Flavoproteins"/>
    <property type="match status" value="1"/>
</dbReference>
<reference evidence="2 4" key="1">
    <citation type="submission" date="2020-01" db="EMBL/GenBank/DDBJ databases">
        <authorList>
            <consortium name="DOE Joint Genome Institute"/>
            <person name="Haridas S."/>
            <person name="Albert R."/>
            <person name="Binder M."/>
            <person name="Bloem J."/>
            <person name="Labutti K."/>
            <person name="Salamov A."/>
            <person name="Andreopoulos B."/>
            <person name="Baker S.E."/>
            <person name="Barry K."/>
            <person name="Bills G."/>
            <person name="Bluhm B.H."/>
            <person name="Cannon C."/>
            <person name="Castanera R."/>
            <person name="Culley D.E."/>
            <person name="Daum C."/>
            <person name="Ezra D."/>
            <person name="Gonzalez J.B."/>
            <person name="Henrissat B."/>
            <person name="Kuo A."/>
            <person name="Liang C."/>
            <person name="Lipzen A."/>
            <person name="Lutzoni F."/>
            <person name="Magnuson J."/>
            <person name="Mondo S."/>
            <person name="Nolan M."/>
            <person name="Ohm R."/>
            <person name="Pangilinan J."/>
            <person name="Park H.-J."/>
            <person name="Ramirez L."/>
            <person name="Alfaro M."/>
            <person name="Sun H."/>
            <person name="Tritt A."/>
            <person name="Yoshinaga Y."/>
            <person name="Zwiers L.-H."/>
            <person name="Turgeon B.G."/>
            <person name="Goodwin S.B."/>
            <person name="Spatafora J.W."/>
            <person name="Crous P.W."/>
            <person name="Grigoriev I.V."/>
        </authorList>
    </citation>
    <scope>NUCLEOTIDE SEQUENCE</scope>
    <source>
        <strain evidence="2 4">CBS 781.70</strain>
    </source>
</reference>
<proteinExistence type="predicted"/>
<dbReference type="Proteomes" id="UP000504638">
    <property type="component" value="Unplaced"/>
</dbReference>
<dbReference type="PANTHER" id="PTHR30543:SF21">
    <property type="entry name" value="NAD(P)H-DEPENDENT FMN REDUCTASE LOT6"/>
    <property type="match status" value="1"/>
</dbReference>
<evidence type="ECO:0000259" key="1">
    <source>
        <dbReference type="Pfam" id="PF03358"/>
    </source>
</evidence>
<organism evidence="2">
    <name type="scientific">Eremomyces bilateralis CBS 781.70</name>
    <dbReference type="NCBI Taxonomy" id="1392243"/>
    <lineage>
        <taxon>Eukaryota</taxon>
        <taxon>Fungi</taxon>
        <taxon>Dikarya</taxon>
        <taxon>Ascomycota</taxon>
        <taxon>Pezizomycotina</taxon>
        <taxon>Dothideomycetes</taxon>
        <taxon>Dothideomycetes incertae sedis</taxon>
        <taxon>Eremomycetales</taxon>
        <taxon>Eremomycetaceae</taxon>
        <taxon>Eremomyces</taxon>
    </lineage>
</organism>
<accession>A0A6G1G9E7</accession>
<dbReference type="Pfam" id="PF03358">
    <property type="entry name" value="FMN_red"/>
    <property type="match status" value="1"/>
</dbReference>
<evidence type="ECO:0000313" key="2">
    <source>
        <dbReference type="EMBL" id="KAF1814708.1"/>
    </source>
</evidence>
<evidence type="ECO:0000313" key="4">
    <source>
        <dbReference type="RefSeq" id="XP_033536339.1"/>
    </source>
</evidence>
<dbReference type="RefSeq" id="XP_033536339.1">
    <property type="nucleotide sequence ID" value="XM_033678854.1"/>
</dbReference>
<reference evidence="4" key="3">
    <citation type="submission" date="2025-04" db="UniProtKB">
        <authorList>
            <consortium name="RefSeq"/>
        </authorList>
    </citation>
    <scope>IDENTIFICATION</scope>
    <source>
        <strain evidence="4">CBS 781.70</strain>
    </source>
</reference>
<dbReference type="GO" id="GO:0010181">
    <property type="term" value="F:FMN binding"/>
    <property type="evidence" value="ECO:0007669"/>
    <property type="project" value="TreeGrafter"/>
</dbReference>
<dbReference type="InterPro" id="IPR029039">
    <property type="entry name" value="Flavoprotein-like_sf"/>
</dbReference>
<reference evidence="4" key="2">
    <citation type="submission" date="2020-04" db="EMBL/GenBank/DDBJ databases">
        <authorList>
            <consortium name="NCBI Genome Project"/>
        </authorList>
    </citation>
    <scope>NUCLEOTIDE SEQUENCE</scope>
    <source>
        <strain evidence="4">CBS 781.70</strain>
    </source>
</reference>
<keyword evidence="3" id="KW-1185">Reference proteome</keyword>
<dbReference type="Gene3D" id="3.40.50.360">
    <property type="match status" value="1"/>
</dbReference>
<evidence type="ECO:0000313" key="3">
    <source>
        <dbReference type="Proteomes" id="UP000504638"/>
    </source>
</evidence>
<name>A0A6G1G9E7_9PEZI</name>
<dbReference type="GO" id="GO:0005829">
    <property type="term" value="C:cytosol"/>
    <property type="evidence" value="ECO:0007669"/>
    <property type="project" value="TreeGrafter"/>
</dbReference>
<dbReference type="InterPro" id="IPR005025">
    <property type="entry name" value="FMN_Rdtase-like_dom"/>
</dbReference>
<gene>
    <name evidence="2 4" type="ORF">P152DRAFT_455749</name>
</gene>
<dbReference type="GeneID" id="54419424"/>
<dbReference type="AlphaFoldDB" id="A0A6G1G9E7"/>
<dbReference type="GO" id="GO:0016491">
    <property type="term" value="F:oxidoreductase activity"/>
    <property type="evidence" value="ECO:0007669"/>
    <property type="project" value="InterPro"/>
</dbReference>
<feature type="domain" description="NADPH-dependent FMN reductase-like" evidence="1">
    <location>
        <begin position="10"/>
        <end position="152"/>
    </location>
</feature>
<sequence>MSETNPQPLKVAIIIGSIRGHRVSPKVAEIVKNHIDEQATASNIALTLVDIKAFNLPVLDEDLAPAMIKAGEHKHAHSRAWSAEIAKYDGYIWVVPEYNSSVSGAAKNAIDYLYNEWTGKGAVVVSYGIFGGLKAGEHLSQSLQIMKLKVAETRPALAYHGNVGPDLTTGMTTGEVAEATRNDWEGEKVKGEVVKAFGELVGLIKV</sequence>
<dbReference type="PANTHER" id="PTHR30543">
    <property type="entry name" value="CHROMATE REDUCTASE"/>
    <property type="match status" value="1"/>
</dbReference>
<dbReference type="EMBL" id="ML975152">
    <property type="protein sequence ID" value="KAF1814708.1"/>
    <property type="molecule type" value="Genomic_DNA"/>
</dbReference>
<dbReference type="OrthoDB" id="68575at2759"/>
<dbReference type="InterPro" id="IPR050712">
    <property type="entry name" value="NAD(P)H-dep_reductase"/>
</dbReference>